<name>A0ABQ5SKH4_9CHLO</name>
<sequence length="164" mass="18273">MADFYFAIENHCRLEMSGFCDSDFASTQGRRSTSGYIFLLGNGVISWSSKLQPTVATSTAKAEYMALAAAIKEALWLRHLLHDLGVGVRAVPLICDSSVCIAMLASPVSSARTKHIDICHHFAHERVERDEIRMIQCTTTEQVTDTFTKALPKEKLRFCISAWT</sequence>
<evidence type="ECO:0000313" key="1">
    <source>
        <dbReference type="EMBL" id="GLI70405.1"/>
    </source>
</evidence>
<dbReference type="CDD" id="cd09272">
    <property type="entry name" value="RNase_HI_RT_Ty1"/>
    <property type="match status" value="1"/>
</dbReference>
<dbReference type="Proteomes" id="UP001165090">
    <property type="component" value="Unassembled WGS sequence"/>
</dbReference>
<proteinExistence type="predicted"/>
<protein>
    <submittedName>
        <fullName evidence="1">Uncharacterized protein</fullName>
    </submittedName>
</protein>
<dbReference type="PANTHER" id="PTHR11439">
    <property type="entry name" value="GAG-POL-RELATED RETROTRANSPOSON"/>
    <property type="match status" value="1"/>
</dbReference>
<reference evidence="1 2" key="1">
    <citation type="journal article" date="2023" name="IScience">
        <title>Expanded male sex-determining region conserved during the evolution of homothallism in the green alga Volvox.</title>
        <authorList>
            <person name="Yamamoto K."/>
            <person name="Matsuzaki R."/>
            <person name="Mahakham W."/>
            <person name="Heman W."/>
            <person name="Sekimoto H."/>
            <person name="Kawachi M."/>
            <person name="Minakuchi Y."/>
            <person name="Toyoda A."/>
            <person name="Nozaki H."/>
        </authorList>
    </citation>
    <scope>NUCLEOTIDE SEQUENCE [LARGE SCALE GENOMIC DNA]</scope>
    <source>
        <strain evidence="1 2">NIES-4468</strain>
    </source>
</reference>
<dbReference type="EMBL" id="BSDZ01000094">
    <property type="protein sequence ID" value="GLI70405.1"/>
    <property type="molecule type" value="Genomic_DNA"/>
</dbReference>
<keyword evidence="2" id="KW-1185">Reference proteome</keyword>
<gene>
    <name evidence="1" type="ORF">VaNZ11_015126</name>
</gene>
<accession>A0ABQ5SKH4</accession>
<evidence type="ECO:0000313" key="2">
    <source>
        <dbReference type="Proteomes" id="UP001165090"/>
    </source>
</evidence>
<dbReference type="PANTHER" id="PTHR11439:SF483">
    <property type="entry name" value="PEPTIDE SYNTHASE GLIP-LIKE, PUTATIVE (AFU_ORTHOLOGUE AFUA_3G12920)-RELATED"/>
    <property type="match status" value="1"/>
</dbReference>
<comment type="caution">
    <text evidence="1">The sequence shown here is derived from an EMBL/GenBank/DDBJ whole genome shotgun (WGS) entry which is preliminary data.</text>
</comment>
<organism evidence="1 2">
    <name type="scientific">Volvox africanus</name>
    <dbReference type="NCBI Taxonomy" id="51714"/>
    <lineage>
        <taxon>Eukaryota</taxon>
        <taxon>Viridiplantae</taxon>
        <taxon>Chlorophyta</taxon>
        <taxon>core chlorophytes</taxon>
        <taxon>Chlorophyceae</taxon>
        <taxon>CS clade</taxon>
        <taxon>Chlamydomonadales</taxon>
        <taxon>Volvocaceae</taxon>
        <taxon>Volvox</taxon>
    </lineage>
</organism>